<evidence type="ECO:0000256" key="8">
    <source>
        <dbReference type="ARBA" id="ARBA00023315"/>
    </source>
</evidence>
<dbReference type="UniPathway" id="UPA00094"/>
<gene>
    <name evidence="9" type="primary">fabH</name>
    <name evidence="12" type="ORF">C7P63_02885</name>
</gene>
<keyword evidence="6 9" id="KW-0443">Lipid metabolism</keyword>
<evidence type="ECO:0000256" key="1">
    <source>
        <dbReference type="ARBA" id="ARBA00008642"/>
    </source>
</evidence>
<keyword evidence="8 9" id="KW-0012">Acyltransferase</keyword>
<comment type="subunit">
    <text evidence="9">Homodimer.</text>
</comment>
<dbReference type="AlphaFoldDB" id="A0A3R9YFL6"/>
<dbReference type="OrthoDB" id="9815506at2"/>
<evidence type="ECO:0000259" key="11">
    <source>
        <dbReference type="Pfam" id="PF08545"/>
    </source>
</evidence>
<dbReference type="Proteomes" id="UP000277864">
    <property type="component" value="Unassembled WGS sequence"/>
</dbReference>
<evidence type="ECO:0000313" key="13">
    <source>
        <dbReference type="Proteomes" id="UP000277864"/>
    </source>
</evidence>
<feature type="domain" description="Beta-ketoacyl-[acyl-carrier-protein] synthase III C-terminal" evidence="10">
    <location>
        <begin position="236"/>
        <end position="325"/>
    </location>
</feature>
<dbReference type="NCBIfam" id="TIGR00747">
    <property type="entry name" value="fabH"/>
    <property type="match status" value="1"/>
</dbReference>
<accession>A0A3R9YFL6</accession>
<evidence type="ECO:0000256" key="9">
    <source>
        <dbReference type="HAMAP-Rule" id="MF_01815"/>
    </source>
</evidence>
<comment type="domain">
    <text evidence="9">The last Arg residue of the ACP-binding site is essential for the weak association between ACP/AcpP and FabH.</text>
</comment>
<comment type="pathway">
    <text evidence="9">Lipid metabolism; fatty acid biosynthesis.</text>
</comment>
<dbReference type="Pfam" id="PF08545">
    <property type="entry name" value="ACP_syn_III"/>
    <property type="match status" value="1"/>
</dbReference>
<dbReference type="GO" id="GO:0004315">
    <property type="term" value="F:3-oxoacyl-[acyl-carrier-protein] synthase activity"/>
    <property type="evidence" value="ECO:0007669"/>
    <property type="project" value="InterPro"/>
</dbReference>
<evidence type="ECO:0000256" key="2">
    <source>
        <dbReference type="ARBA" id="ARBA00022490"/>
    </source>
</evidence>
<dbReference type="InterPro" id="IPR013751">
    <property type="entry name" value="ACP_syn_III_N"/>
</dbReference>
<dbReference type="InterPro" id="IPR016039">
    <property type="entry name" value="Thiolase-like"/>
</dbReference>
<dbReference type="EC" id="2.3.1.180" evidence="9"/>
<dbReference type="GO" id="GO:0044550">
    <property type="term" value="P:secondary metabolite biosynthetic process"/>
    <property type="evidence" value="ECO:0007669"/>
    <property type="project" value="TreeGrafter"/>
</dbReference>
<protein>
    <recommendedName>
        <fullName evidence="9">Beta-ketoacyl-[acyl-carrier-protein] synthase III</fullName>
        <shortName evidence="9">Beta-ketoacyl-ACP synthase III</shortName>
        <shortName evidence="9">KAS III</shortName>
        <ecNumber evidence="9">2.3.1.180</ecNumber>
    </recommendedName>
    <alternativeName>
        <fullName evidence="9">3-oxoacyl-[acyl-carrier-protein] synthase 3</fullName>
    </alternativeName>
    <alternativeName>
        <fullName evidence="9">3-oxoacyl-[acyl-carrier-protein] synthase III</fullName>
    </alternativeName>
</protein>
<dbReference type="GO" id="GO:0005737">
    <property type="term" value="C:cytoplasm"/>
    <property type="evidence" value="ECO:0007669"/>
    <property type="project" value="UniProtKB-SubCell"/>
</dbReference>
<evidence type="ECO:0000256" key="6">
    <source>
        <dbReference type="ARBA" id="ARBA00023098"/>
    </source>
</evidence>
<proteinExistence type="inferred from homology"/>
<dbReference type="GO" id="GO:0006633">
    <property type="term" value="P:fatty acid biosynthetic process"/>
    <property type="evidence" value="ECO:0007669"/>
    <property type="project" value="UniProtKB-UniRule"/>
</dbReference>
<comment type="caution">
    <text evidence="12">The sequence shown here is derived from an EMBL/GenBank/DDBJ whole genome shotgun (WGS) entry which is preliminary data.</text>
</comment>
<organism evidence="12 13">
    <name type="scientific">Vagococcus humatus</name>
    <dbReference type="NCBI Taxonomy" id="1889241"/>
    <lineage>
        <taxon>Bacteria</taxon>
        <taxon>Bacillati</taxon>
        <taxon>Bacillota</taxon>
        <taxon>Bacilli</taxon>
        <taxon>Lactobacillales</taxon>
        <taxon>Enterococcaceae</taxon>
        <taxon>Vagococcus</taxon>
    </lineage>
</organism>
<evidence type="ECO:0000256" key="4">
    <source>
        <dbReference type="ARBA" id="ARBA00022679"/>
    </source>
</evidence>
<comment type="function">
    <text evidence="9">Catalyzes the condensation reaction of fatty acid synthesis by the addition to an acyl acceptor of two carbons from malonyl-ACP. Catalyzes the first condensation reaction which initiates fatty acid synthesis and may therefore play a role in governing the total rate of fatty acid production. Possesses both acetoacetyl-ACP synthase and acetyl transacylase activities. Its substrate specificity determines the biosynthesis of branched-chain and/or straight-chain of fatty acids.</text>
</comment>
<evidence type="ECO:0000313" key="12">
    <source>
        <dbReference type="EMBL" id="RST90040.1"/>
    </source>
</evidence>
<evidence type="ECO:0000256" key="3">
    <source>
        <dbReference type="ARBA" id="ARBA00022516"/>
    </source>
</evidence>
<name>A0A3R9YFL6_9ENTE</name>
<feature type="active site" evidence="9">
    <location>
        <position position="113"/>
    </location>
</feature>
<evidence type="ECO:0000256" key="5">
    <source>
        <dbReference type="ARBA" id="ARBA00022832"/>
    </source>
</evidence>
<reference evidence="12 13" key="1">
    <citation type="submission" date="2018-03" db="EMBL/GenBank/DDBJ databases">
        <authorList>
            <person name="Gulvik C.A."/>
        </authorList>
    </citation>
    <scope>NUCLEOTIDE SEQUENCE [LARGE SCALE GENOMIC DNA]</scope>
    <source>
        <strain evidence="12 13">JCM 31581</strain>
    </source>
</reference>
<evidence type="ECO:0000256" key="7">
    <source>
        <dbReference type="ARBA" id="ARBA00023160"/>
    </source>
</evidence>
<dbReference type="Pfam" id="PF08541">
    <property type="entry name" value="ACP_syn_III_C"/>
    <property type="match status" value="1"/>
</dbReference>
<sequence>MTTYPRITQTAKYLPDKCVTNQDLPSWLETSDEWILSRTGIGQRFIAETENTHELCTKVAQKLLKKANLSPLDLDFIIVATMTGDFGMPSTACLVQGEIKATQAMCFDINSACSGFVYGLSLGEKLIQSGSYQKGLVIGGEVMSKLLDWQDRRTSVLFGDGAAGVLLEAVAGKSQFLAEKLGSDGSRGQALQARPFLINNPWVKQEERLSPYLTMDGRQVFQFTLNTVTENISTILKDNHLLPTDLDACLLHQANLRIVEGISHKTEIPLAKLPVNMERYGNTSAASIPILLDDCVEQGILKLGSEQKVLLTGFGGGLTWGSILLSL</sequence>
<feature type="active site" evidence="9">
    <location>
        <position position="282"/>
    </location>
</feature>
<feature type="domain" description="Beta-ketoacyl-[acyl-carrier-protein] synthase III N-terminal" evidence="11">
    <location>
        <begin position="107"/>
        <end position="185"/>
    </location>
</feature>
<dbReference type="Gene3D" id="3.40.47.10">
    <property type="match status" value="1"/>
</dbReference>
<evidence type="ECO:0000259" key="10">
    <source>
        <dbReference type="Pfam" id="PF08541"/>
    </source>
</evidence>
<feature type="region of interest" description="ACP-binding" evidence="9">
    <location>
        <begin position="253"/>
        <end position="257"/>
    </location>
</feature>
<comment type="subcellular location">
    <subcellularLocation>
        <location evidence="9">Cytoplasm</location>
    </subcellularLocation>
</comment>
<comment type="catalytic activity">
    <reaction evidence="9">
        <text>malonyl-[ACP] + acetyl-CoA + H(+) = 3-oxobutanoyl-[ACP] + CO2 + CoA</text>
        <dbReference type="Rhea" id="RHEA:12080"/>
        <dbReference type="Rhea" id="RHEA-COMP:9623"/>
        <dbReference type="Rhea" id="RHEA-COMP:9625"/>
        <dbReference type="ChEBI" id="CHEBI:15378"/>
        <dbReference type="ChEBI" id="CHEBI:16526"/>
        <dbReference type="ChEBI" id="CHEBI:57287"/>
        <dbReference type="ChEBI" id="CHEBI:57288"/>
        <dbReference type="ChEBI" id="CHEBI:78449"/>
        <dbReference type="ChEBI" id="CHEBI:78450"/>
        <dbReference type="EC" id="2.3.1.180"/>
    </reaction>
</comment>
<dbReference type="NCBIfam" id="NF006829">
    <property type="entry name" value="PRK09352.1"/>
    <property type="match status" value="1"/>
</dbReference>
<dbReference type="SUPFAM" id="SSF53901">
    <property type="entry name" value="Thiolase-like"/>
    <property type="match status" value="1"/>
</dbReference>
<dbReference type="RefSeq" id="WP_125942656.1">
    <property type="nucleotide sequence ID" value="NZ_PXZH01000001.1"/>
</dbReference>
<dbReference type="PANTHER" id="PTHR34069:SF2">
    <property type="entry name" value="BETA-KETOACYL-[ACYL-CARRIER-PROTEIN] SYNTHASE III"/>
    <property type="match status" value="1"/>
</dbReference>
<keyword evidence="3 9" id="KW-0444">Lipid biosynthesis</keyword>
<keyword evidence="4 9" id="KW-0808">Transferase</keyword>
<dbReference type="GO" id="GO:0033818">
    <property type="term" value="F:beta-ketoacyl-acyl-carrier-protein synthase III activity"/>
    <property type="evidence" value="ECO:0007669"/>
    <property type="project" value="UniProtKB-UniRule"/>
</dbReference>
<dbReference type="CDD" id="cd00830">
    <property type="entry name" value="KAS_III"/>
    <property type="match status" value="1"/>
</dbReference>
<dbReference type="HAMAP" id="MF_01815">
    <property type="entry name" value="FabH"/>
    <property type="match status" value="1"/>
</dbReference>
<dbReference type="InterPro" id="IPR013747">
    <property type="entry name" value="ACP_syn_III_C"/>
</dbReference>
<dbReference type="EMBL" id="PXZH01000001">
    <property type="protein sequence ID" value="RST90040.1"/>
    <property type="molecule type" value="Genomic_DNA"/>
</dbReference>
<keyword evidence="5 9" id="KW-0276">Fatty acid metabolism</keyword>
<dbReference type="InterPro" id="IPR004655">
    <property type="entry name" value="FabH"/>
</dbReference>
<keyword evidence="9" id="KW-0511">Multifunctional enzyme</keyword>
<keyword evidence="2 9" id="KW-0963">Cytoplasm</keyword>
<feature type="active site" evidence="9">
    <location>
        <position position="252"/>
    </location>
</feature>
<keyword evidence="13" id="KW-1185">Reference proteome</keyword>
<keyword evidence="7 9" id="KW-0275">Fatty acid biosynthesis</keyword>
<dbReference type="PANTHER" id="PTHR34069">
    <property type="entry name" value="3-OXOACYL-[ACYL-CARRIER-PROTEIN] SYNTHASE 3"/>
    <property type="match status" value="1"/>
</dbReference>
<comment type="similarity">
    <text evidence="1 9">Belongs to the thiolase-like superfamily. FabH family.</text>
</comment>